<dbReference type="InterPro" id="IPR037522">
    <property type="entry name" value="HD_GYP_dom"/>
</dbReference>
<accession>A0A4Q9DP24</accession>
<evidence type="ECO:0000256" key="1">
    <source>
        <dbReference type="SAM" id="Phobius"/>
    </source>
</evidence>
<dbReference type="Proteomes" id="UP000293142">
    <property type="component" value="Unassembled WGS sequence"/>
</dbReference>
<keyword evidence="5" id="KW-1185">Reference proteome</keyword>
<keyword evidence="1" id="KW-0812">Transmembrane</keyword>
<evidence type="ECO:0000259" key="2">
    <source>
        <dbReference type="PROSITE" id="PS51831"/>
    </source>
</evidence>
<feature type="domain" description="HD" evidence="2">
    <location>
        <begin position="166"/>
        <end position="290"/>
    </location>
</feature>
<dbReference type="OrthoDB" id="9759601at2"/>
<dbReference type="PROSITE" id="PS51831">
    <property type="entry name" value="HD"/>
    <property type="match status" value="1"/>
</dbReference>
<sequence>MDKTNGGYCEQCARARLEFGSLYCKDCMEKKLSAYCAVGGQSGSKKGIWIGFAVTLLLAAALNIAFPSTLMHVLYIVPIILLATLTNNIIPSLGLTVAVILLSMYLNTLRAEMLFSVLGFIGVVFLIRRLVMISQGNNRQRLENEEMFMSTIIAFSRSIDARDPYTAFHSKNVAQYARKIAIQLDIGEEMTETVYMAGLIHDIGKIGTPEHILHKEARLTEEEYDKMKQHAEDGYQIIKDIKRLREMKVTEMVRHHHERYDGKGYPSGLKGEDIPLGARILAVSDAFDAMTTNRSYRQKLSVETAAAELERHSGSQFDPAIAEAMLKVLQREQLIQSEEANLKSAARLPLQQSI</sequence>
<evidence type="ECO:0000313" key="4">
    <source>
        <dbReference type="EMBL" id="TBL75362.1"/>
    </source>
</evidence>
<feature type="transmembrane region" description="Helical" evidence="1">
    <location>
        <begin position="48"/>
        <end position="66"/>
    </location>
</feature>
<dbReference type="Pfam" id="PF13487">
    <property type="entry name" value="HD_5"/>
    <property type="match status" value="1"/>
</dbReference>
<dbReference type="InterPro" id="IPR003607">
    <property type="entry name" value="HD/PDEase_dom"/>
</dbReference>
<proteinExistence type="predicted"/>
<keyword evidence="1" id="KW-1133">Transmembrane helix</keyword>
<dbReference type="PANTHER" id="PTHR43155">
    <property type="entry name" value="CYCLIC DI-GMP PHOSPHODIESTERASE PA4108-RELATED"/>
    <property type="match status" value="1"/>
</dbReference>
<dbReference type="SMART" id="SM00471">
    <property type="entry name" value="HDc"/>
    <property type="match status" value="1"/>
</dbReference>
<dbReference type="InterPro" id="IPR006674">
    <property type="entry name" value="HD_domain"/>
</dbReference>
<dbReference type="Gene3D" id="1.10.3210.10">
    <property type="entry name" value="Hypothetical protein af1432"/>
    <property type="match status" value="1"/>
</dbReference>
<feature type="transmembrane region" description="Helical" evidence="1">
    <location>
        <begin position="73"/>
        <end position="101"/>
    </location>
</feature>
<reference evidence="4 5" key="1">
    <citation type="submission" date="2019-02" db="EMBL/GenBank/DDBJ databases">
        <title>Paenibacillus sp. nov., isolated from surface-sterilized tissue of Thalictrum simplex L.</title>
        <authorList>
            <person name="Tuo L."/>
        </authorList>
    </citation>
    <scope>NUCLEOTIDE SEQUENCE [LARGE SCALE GENOMIC DNA]</scope>
    <source>
        <strain evidence="4 5">N2SHLJ1</strain>
    </source>
</reference>
<dbReference type="SUPFAM" id="SSF109604">
    <property type="entry name" value="HD-domain/PDEase-like"/>
    <property type="match status" value="1"/>
</dbReference>
<feature type="domain" description="HD-GYP" evidence="3">
    <location>
        <begin position="144"/>
        <end position="341"/>
    </location>
</feature>
<name>A0A4Q9DP24_9BACL</name>
<feature type="transmembrane region" description="Helical" evidence="1">
    <location>
        <begin position="113"/>
        <end position="131"/>
    </location>
</feature>
<dbReference type="NCBIfam" id="TIGR00277">
    <property type="entry name" value="HDIG"/>
    <property type="match status" value="1"/>
</dbReference>
<gene>
    <name evidence="4" type="ORF">EYB31_23445</name>
</gene>
<keyword evidence="1" id="KW-0472">Membrane</keyword>
<organism evidence="4 5">
    <name type="scientific">Paenibacillus thalictri</name>
    <dbReference type="NCBI Taxonomy" id="2527873"/>
    <lineage>
        <taxon>Bacteria</taxon>
        <taxon>Bacillati</taxon>
        <taxon>Bacillota</taxon>
        <taxon>Bacilli</taxon>
        <taxon>Bacillales</taxon>
        <taxon>Paenibacillaceae</taxon>
        <taxon>Paenibacillus</taxon>
    </lineage>
</organism>
<dbReference type="InterPro" id="IPR006675">
    <property type="entry name" value="HDIG_dom"/>
</dbReference>
<protein>
    <submittedName>
        <fullName evidence="4">HD-GYP domain-containing protein</fullName>
    </submittedName>
</protein>
<dbReference type="EMBL" id="SIRE01000017">
    <property type="protein sequence ID" value="TBL75362.1"/>
    <property type="molecule type" value="Genomic_DNA"/>
</dbReference>
<evidence type="ECO:0000259" key="3">
    <source>
        <dbReference type="PROSITE" id="PS51832"/>
    </source>
</evidence>
<evidence type="ECO:0000313" key="5">
    <source>
        <dbReference type="Proteomes" id="UP000293142"/>
    </source>
</evidence>
<comment type="caution">
    <text evidence="4">The sequence shown here is derived from an EMBL/GenBank/DDBJ whole genome shotgun (WGS) entry which is preliminary data.</text>
</comment>
<dbReference type="CDD" id="cd00077">
    <property type="entry name" value="HDc"/>
    <property type="match status" value="1"/>
</dbReference>
<dbReference type="AlphaFoldDB" id="A0A4Q9DP24"/>
<dbReference type="PROSITE" id="PS51832">
    <property type="entry name" value="HD_GYP"/>
    <property type="match status" value="1"/>
</dbReference>